<accession>A0ABP6PVP6</accession>
<proteinExistence type="predicted"/>
<keyword evidence="3" id="KW-1185">Reference proteome</keyword>
<dbReference type="Proteomes" id="UP001501237">
    <property type="component" value="Unassembled WGS sequence"/>
</dbReference>
<gene>
    <name evidence="2" type="ORF">GCM10010468_01780</name>
</gene>
<evidence type="ECO:0000256" key="1">
    <source>
        <dbReference type="SAM" id="MobiDB-lite"/>
    </source>
</evidence>
<comment type="caution">
    <text evidence="2">The sequence shown here is derived from an EMBL/GenBank/DDBJ whole genome shotgun (WGS) entry which is preliminary data.</text>
</comment>
<reference evidence="3" key="1">
    <citation type="journal article" date="2019" name="Int. J. Syst. Evol. Microbiol.">
        <title>The Global Catalogue of Microorganisms (GCM) 10K type strain sequencing project: providing services to taxonomists for standard genome sequencing and annotation.</title>
        <authorList>
            <consortium name="The Broad Institute Genomics Platform"/>
            <consortium name="The Broad Institute Genome Sequencing Center for Infectious Disease"/>
            <person name="Wu L."/>
            <person name="Ma J."/>
        </authorList>
    </citation>
    <scope>NUCLEOTIDE SEQUENCE [LARGE SCALE GENOMIC DNA]</scope>
    <source>
        <strain evidence="3">JCM 9377</strain>
    </source>
</reference>
<dbReference type="EMBL" id="BAAAUV010000001">
    <property type="protein sequence ID" value="GAA3192822.1"/>
    <property type="molecule type" value="Genomic_DNA"/>
</dbReference>
<evidence type="ECO:0000313" key="3">
    <source>
        <dbReference type="Proteomes" id="UP001501237"/>
    </source>
</evidence>
<organism evidence="2 3">
    <name type="scientific">Actinocorallia longicatena</name>
    <dbReference type="NCBI Taxonomy" id="111803"/>
    <lineage>
        <taxon>Bacteria</taxon>
        <taxon>Bacillati</taxon>
        <taxon>Actinomycetota</taxon>
        <taxon>Actinomycetes</taxon>
        <taxon>Streptosporangiales</taxon>
        <taxon>Thermomonosporaceae</taxon>
        <taxon>Actinocorallia</taxon>
    </lineage>
</organism>
<evidence type="ECO:0000313" key="2">
    <source>
        <dbReference type="EMBL" id="GAA3192822.1"/>
    </source>
</evidence>
<sequence>MTMGERPSRWGQRWPRRDSSAGGAKVTGLGATGGAGLRFRVVREYESRLEHEQEKPVTVAGLESVVSAPEERRS</sequence>
<name>A0ABP6PVP6_9ACTN</name>
<protein>
    <submittedName>
        <fullName evidence="2">Uncharacterized protein</fullName>
    </submittedName>
</protein>
<feature type="region of interest" description="Disordered" evidence="1">
    <location>
        <begin position="1"/>
        <end position="33"/>
    </location>
</feature>